<comment type="similarity">
    <text evidence="2">Belongs to the BMP lipoprotein family.</text>
</comment>
<keyword evidence="6" id="KW-0449">Lipoprotein</keyword>
<dbReference type="SUPFAM" id="SSF53822">
    <property type="entry name" value="Periplasmic binding protein-like I"/>
    <property type="match status" value="1"/>
</dbReference>
<dbReference type="Pfam" id="PF02608">
    <property type="entry name" value="Bmp"/>
    <property type="match status" value="1"/>
</dbReference>
<organism evidence="8 9">
    <name type="scientific">Halobacillus kuroshimensis</name>
    <dbReference type="NCBI Taxonomy" id="302481"/>
    <lineage>
        <taxon>Bacteria</taxon>
        <taxon>Bacillati</taxon>
        <taxon>Bacillota</taxon>
        <taxon>Bacilli</taxon>
        <taxon>Bacillales</taxon>
        <taxon>Bacillaceae</taxon>
        <taxon>Halobacillus</taxon>
    </lineage>
</organism>
<evidence type="ECO:0000256" key="6">
    <source>
        <dbReference type="ARBA" id="ARBA00023288"/>
    </source>
</evidence>
<accession>A0ABS3DQX3</accession>
<comment type="caution">
    <text evidence="8">The sequence shown here is derived from an EMBL/GenBank/DDBJ whole genome shotgun (WGS) entry which is preliminary data.</text>
</comment>
<dbReference type="InterPro" id="IPR003760">
    <property type="entry name" value="PnrA-like"/>
</dbReference>
<dbReference type="InterPro" id="IPR050957">
    <property type="entry name" value="BMP_lipoprotein"/>
</dbReference>
<dbReference type="EMBL" id="JAEKJY010000001">
    <property type="protein sequence ID" value="MBN8233709.1"/>
    <property type="molecule type" value="Genomic_DNA"/>
</dbReference>
<comment type="subcellular location">
    <subcellularLocation>
        <location evidence="1">Cell membrane</location>
        <topology evidence="1">Lipid-anchor</topology>
    </subcellularLocation>
</comment>
<dbReference type="Gene3D" id="3.40.50.2300">
    <property type="match status" value="2"/>
</dbReference>
<keyword evidence="4" id="KW-0732">Signal</keyword>
<keyword evidence="9" id="KW-1185">Reference proteome</keyword>
<evidence type="ECO:0000259" key="7">
    <source>
        <dbReference type="Pfam" id="PF02608"/>
    </source>
</evidence>
<evidence type="ECO:0000256" key="3">
    <source>
        <dbReference type="ARBA" id="ARBA00022475"/>
    </source>
</evidence>
<reference evidence="8 9" key="1">
    <citation type="submission" date="2020-12" db="EMBL/GenBank/DDBJ databases">
        <title>Oil enriched cultivation method for isolating marine PHA-producing bacteria.</title>
        <authorList>
            <person name="Zheng W."/>
            <person name="Yu S."/>
            <person name="Huang Y."/>
        </authorList>
    </citation>
    <scope>NUCLEOTIDE SEQUENCE [LARGE SCALE GENOMIC DNA]</scope>
    <source>
        <strain evidence="8 9">SY-2-6</strain>
    </source>
</reference>
<keyword evidence="3" id="KW-1003">Cell membrane</keyword>
<evidence type="ECO:0000313" key="8">
    <source>
        <dbReference type="EMBL" id="MBN8233709.1"/>
    </source>
</evidence>
<sequence>MKNQVIMILLLILFLAGCQWFPGYEKDADVGLLVETSIDDKSWGQQGYQGLKAIQEEYGVDIYYKEEIRSYQQSAEAVEELVQQGAEVIFGHSNIYGNYFRELHQAYPDIDFIYFNGQFAAENVTSLNFDARAMGFFGGMVAGEMTKADQVGLIGAFEWQPEVEGFYEGVKYQNPEADVDVALLNSWENTELALMQYERMKDKGADVFYPAGDLFAVPIIEQAREDGHLAVGYLEDQSSIAAQTVLTSTVQNVDEVYKLAMERYINGDLPGEALTFDFSEGAITMGEFSPVVPEEFQENLEAEVENYKETGTLPQ</sequence>
<evidence type="ECO:0000256" key="5">
    <source>
        <dbReference type="ARBA" id="ARBA00023136"/>
    </source>
</evidence>
<dbReference type="PANTHER" id="PTHR34296:SF2">
    <property type="entry name" value="ABC TRANSPORTER GUANOSINE-BINDING PROTEIN NUPN"/>
    <property type="match status" value="1"/>
</dbReference>
<name>A0ABS3DQX3_9BACI</name>
<evidence type="ECO:0000313" key="9">
    <source>
        <dbReference type="Proteomes" id="UP000663970"/>
    </source>
</evidence>
<evidence type="ECO:0000256" key="1">
    <source>
        <dbReference type="ARBA" id="ARBA00004193"/>
    </source>
</evidence>
<dbReference type="PROSITE" id="PS51257">
    <property type="entry name" value="PROKAR_LIPOPROTEIN"/>
    <property type="match status" value="1"/>
</dbReference>
<evidence type="ECO:0000256" key="4">
    <source>
        <dbReference type="ARBA" id="ARBA00022729"/>
    </source>
</evidence>
<protein>
    <submittedName>
        <fullName evidence="8">BMP family ABC transporter substrate-binding protein</fullName>
    </submittedName>
</protein>
<feature type="domain" description="ABC transporter substrate-binding protein PnrA-like" evidence="7">
    <location>
        <begin position="30"/>
        <end position="314"/>
    </location>
</feature>
<dbReference type="InterPro" id="IPR028082">
    <property type="entry name" value="Peripla_BP_I"/>
</dbReference>
<dbReference type="Proteomes" id="UP000663970">
    <property type="component" value="Unassembled WGS sequence"/>
</dbReference>
<evidence type="ECO:0000256" key="2">
    <source>
        <dbReference type="ARBA" id="ARBA00008610"/>
    </source>
</evidence>
<keyword evidence="5" id="KW-0472">Membrane</keyword>
<proteinExistence type="inferred from homology"/>
<dbReference type="RefSeq" id="WP_206931691.1">
    <property type="nucleotide sequence ID" value="NZ_JAEKJY010000001.1"/>
</dbReference>
<gene>
    <name evidence="8" type="ORF">JF544_00545</name>
</gene>
<dbReference type="PANTHER" id="PTHR34296">
    <property type="entry name" value="TRANSCRIPTIONAL ACTIVATOR PROTEIN MED"/>
    <property type="match status" value="1"/>
</dbReference>